<dbReference type="AlphaFoldDB" id="A0AA39RC26"/>
<dbReference type="Pfam" id="PF07727">
    <property type="entry name" value="RVT_2"/>
    <property type="match status" value="1"/>
</dbReference>
<dbReference type="Proteomes" id="UP001168877">
    <property type="component" value="Unassembled WGS sequence"/>
</dbReference>
<comment type="caution">
    <text evidence="2">The sequence shown here is derived from an EMBL/GenBank/DDBJ whole genome shotgun (WGS) entry which is preliminary data.</text>
</comment>
<dbReference type="EMBL" id="JAUESC010000388">
    <property type="protein sequence ID" value="KAK0570901.1"/>
    <property type="molecule type" value="Genomic_DNA"/>
</dbReference>
<evidence type="ECO:0000259" key="1">
    <source>
        <dbReference type="Pfam" id="PF07727"/>
    </source>
</evidence>
<evidence type="ECO:0000313" key="2">
    <source>
        <dbReference type="EMBL" id="KAK0570901.1"/>
    </source>
</evidence>
<name>A0AA39RC26_ACESA</name>
<protein>
    <recommendedName>
        <fullName evidence="1">Reverse transcriptase Ty1/copia-type domain-containing protein</fullName>
    </recommendedName>
</protein>
<dbReference type="InterPro" id="IPR043502">
    <property type="entry name" value="DNA/RNA_pol_sf"/>
</dbReference>
<sequence length="272" mass="30575">MMQPEGFIEKGQMEKVCKLQKSIYGLKQASRSWNIRFDQAVKGFGFIQNPDEPCVYKRIKGDKLVFLILYVDDILLIGNDVGVLTSVKEWLAKQFDTKDLGEASFILGIQVIRDRKNRTIALSQASYIDKILSRFSMQDSKKGMLPFRHGIKLSKEQVPKNEHEEQFMSRVPYASAVGSLMYAMLYTRPDICFAVGIVSKFQSKPDSDSRKSTSGAVFTIGGGAVIWRSIKQSCIADSTMEAEYVAACEAAKEAVWLRQFLIDLEVVPSANK</sequence>
<accession>A0AA39RC26</accession>
<reference evidence="2" key="1">
    <citation type="journal article" date="2022" name="Plant J.">
        <title>Strategies of tolerance reflected in two North American maple genomes.</title>
        <authorList>
            <person name="McEvoy S.L."/>
            <person name="Sezen U.U."/>
            <person name="Trouern-Trend A."/>
            <person name="McMahon S.M."/>
            <person name="Schaberg P.G."/>
            <person name="Yang J."/>
            <person name="Wegrzyn J.L."/>
            <person name="Swenson N.G."/>
        </authorList>
    </citation>
    <scope>NUCLEOTIDE SEQUENCE</scope>
    <source>
        <strain evidence="2">NS2018</strain>
    </source>
</reference>
<keyword evidence="3" id="KW-1185">Reference proteome</keyword>
<feature type="domain" description="Reverse transcriptase Ty1/copia-type" evidence="1">
    <location>
        <begin position="1"/>
        <end position="146"/>
    </location>
</feature>
<organism evidence="2 3">
    <name type="scientific">Acer saccharum</name>
    <name type="common">Sugar maple</name>
    <dbReference type="NCBI Taxonomy" id="4024"/>
    <lineage>
        <taxon>Eukaryota</taxon>
        <taxon>Viridiplantae</taxon>
        <taxon>Streptophyta</taxon>
        <taxon>Embryophyta</taxon>
        <taxon>Tracheophyta</taxon>
        <taxon>Spermatophyta</taxon>
        <taxon>Magnoliopsida</taxon>
        <taxon>eudicotyledons</taxon>
        <taxon>Gunneridae</taxon>
        <taxon>Pentapetalae</taxon>
        <taxon>rosids</taxon>
        <taxon>malvids</taxon>
        <taxon>Sapindales</taxon>
        <taxon>Sapindaceae</taxon>
        <taxon>Hippocastanoideae</taxon>
        <taxon>Acereae</taxon>
        <taxon>Acer</taxon>
    </lineage>
</organism>
<reference evidence="2" key="2">
    <citation type="submission" date="2023-06" db="EMBL/GenBank/DDBJ databases">
        <authorList>
            <person name="Swenson N.G."/>
            <person name="Wegrzyn J.L."/>
            <person name="Mcevoy S.L."/>
        </authorList>
    </citation>
    <scope>NUCLEOTIDE SEQUENCE</scope>
    <source>
        <strain evidence="2">NS2018</strain>
        <tissue evidence="2">Leaf</tissue>
    </source>
</reference>
<dbReference type="CDD" id="cd09272">
    <property type="entry name" value="RNase_HI_RT_Ty1"/>
    <property type="match status" value="1"/>
</dbReference>
<proteinExistence type="predicted"/>
<dbReference type="SUPFAM" id="SSF56672">
    <property type="entry name" value="DNA/RNA polymerases"/>
    <property type="match status" value="1"/>
</dbReference>
<gene>
    <name evidence="2" type="ORF">LWI29_008158</name>
</gene>
<evidence type="ECO:0000313" key="3">
    <source>
        <dbReference type="Proteomes" id="UP001168877"/>
    </source>
</evidence>
<dbReference type="PANTHER" id="PTHR11439">
    <property type="entry name" value="GAG-POL-RELATED RETROTRANSPOSON"/>
    <property type="match status" value="1"/>
</dbReference>
<dbReference type="PANTHER" id="PTHR11439:SF463">
    <property type="entry name" value="REVERSE TRANSCRIPTASE TY1_COPIA-TYPE DOMAIN-CONTAINING PROTEIN"/>
    <property type="match status" value="1"/>
</dbReference>
<dbReference type="InterPro" id="IPR013103">
    <property type="entry name" value="RVT_2"/>
</dbReference>